<dbReference type="PANTHER" id="PTHR45453:SF2">
    <property type="entry name" value="HISTIDINE KINASE"/>
    <property type="match status" value="1"/>
</dbReference>
<accession>A0A9D1D0V7</accession>
<evidence type="ECO:0000256" key="1">
    <source>
        <dbReference type="ARBA" id="ARBA00000085"/>
    </source>
</evidence>
<evidence type="ECO:0000256" key="8">
    <source>
        <dbReference type="ARBA" id="ARBA00022777"/>
    </source>
</evidence>
<dbReference type="InterPro" id="IPR036890">
    <property type="entry name" value="HATPase_C_sf"/>
</dbReference>
<dbReference type="SUPFAM" id="SSF55874">
    <property type="entry name" value="ATPase domain of HSP90 chaperone/DNA topoisomerase II/histidine kinase"/>
    <property type="match status" value="1"/>
</dbReference>
<evidence type="ECO:0000256" key="4">
    <source>
        <dbReference type="ARBA" id="ARBA00022475"/>
    </source>
</evidence>
<keyword evidence="10" id="KW-0902">Two-component regulatory system</keyword>
<evidence type="ECO:0000313" key="14">
    <source>
        <dbReference type="EMBL" id="HIQ95104.1"/>
    </source>
</evidence>
<feature type="domain" description="Histidine kinase" evidence="13">
    <location>
        <begin position="126"/>
        <end position="331"/>
    </location>
</feature>
<keyword evidence="9 12" id="KW-1133">Transmembrane helix</keyword>
<keyword evidence="7 12" id="KW-0812">Transmembrane</keyword>
<dbReference type="PRINTS" id="PR00344">
    <property type="entry name" value="BCTRLSENSOR"/>
</dbReference>
<dbReference type="SUPFAM" id="SSF47384">
    <property type="entry name" value="Homodimeric domain of signal transducing histidine kinase"/>
    <property type="match status" value="1"/>
</dbReference>
<comment type="catalytic activity">
    <reaction evidence="1">
        <text>ATP + protein L-histidine = ADP + protein N-phospho-L-histidine.</text>
        <dbReference type="EC" id="2.7.13.3"/>
    </reaction>
</comment>
<dbReference type="CDD" id="cd00082">
    <property type="entry name" value="HisKA"/>
    <property type="match status" value="1"/>
</dbReference>
<protein>
    <recommendedName>
        <fullName evidence="3">histidine kinase</fullName>
        <ecNumber evidence="3">2.7.13.3</ecNumber>
    </recommendedName>
</protein>
<evidence type="ECO:0000256" key="7">
    <source>
        <dbReference type="ARBA" id="ARBA00022692"/>
    </source>
</evidence>
<dbReference type="PANTHER" id="PTHR45453">
    <property type="entry name" value="PHOSPHATE REGULON SENSOR PROTEIN PHOR"/>
    <property type="match status" value="1"/>
</dbReference>
<keyword evidence="4" id="KW-1003">Cell membrane</keyword>
<sequence length="338" mass="38328">MSFASYLFDHLFFLCCYGAAAMLIGGLLWLIQVRGIFILFAELILAAAVFAPLLLDFLRRRGFYAALYRLLETLDQKTLLGEISMTPSFLDGQILLDLLRGINKYQNDRLASMEGEILDYREYVESWVHEIKTPIASARLIAENAKNPATLRMEEELQRIDRYVEQALYYARSASAEKDFRVEPTSLKFLVTEAIKTYSKPLIRTRCQIHMENLDLPLHADIKSCAFLIGQILSNSIKYRKDDFHLTFQGQRTANSVQLSITDNGIGISKRDLPRIFDKGFTGEHGRTFPKSTGIGLYLCKKLCDNMNIQITAESAPNAGTTILLTFPEESFVFSSCL</sequence>
<comment type="caution">
    <text evidence="14">The sequence shown here is derived from an EMBL/GenBank/DDBJ whole genome shotgun (WGS) entry which is preliminary data.</text>
</comment>
<evidence type="ECO:0000256" key="3">
    <source>
        <dbReference type="ARBA" id="ARBA00012438"/>
    </source>
</evidence>
<feature type="transmembrane region" description="Helical" evidence="12">
    <location>
        <begin position="12"/>
        <end position="31"/>
    </location>
</feature>
<keyword evidence="6" id="KW-0808">Transferase</keyword>
<evidence type="ECO:0000313" key="15">
    <source>
        <dbReference type="Proteomes" id="UP000886886"/>
    </source>
</evidence>
<dbReference type="AlphaFoldDB" id="A0A9D1D0V7"/>
<dbReference type="Pfam" id="PF02518">
    <property type="entry name" value="HATPase_c"/>
    <property type="match status" value="1"/>
</dbReference>
<dbReference type="Proteomes" id="UP000886886">
    <property type="component" value="Unassembled WGS sequence"/>
</dbReference>
<keyword evidence="11 12" id="KW-0472">Membrane</keyword>
<comment type="subcellular location">
    <subcellularLocation>
        <location evidence="2">Cell membrane</location>
        <topology evidence="2">Multi-pass membrane protein</topology>
    </subcellularLocation>
</comment>
<dbReference type="InterPro" id="IPR005467">
    <property type="entry name" value="His_kinase_dom"/>
</dbReference>
<keyword evidence="5" id="KW-0597">Phosphoprotein</keyword>
<proteinExistence type="predicted"/>
<dbReference type="Gene3D" id="3.30.565.10">
    <property type="entry name" value="Histidine kinase-like ATPase, C-terminal domain"/>
    <property type="match status" value="1"/>
</dbReference>
<evidence type="ECO:0000256" key="12">
    <source>
        <dbReference type="SAM" id="Phobius"/>
    </source>
</evidence>
<name>A0A9D1D0V7_9FIRM</name>
<dbReference type="SMART" id="SM00387">
    <property type="entry name" value="HATPase_c"/>
    <property type="match status" value="1"/>
</dbReference>
<evidence type="ECO:0000256" key="2">
    <source>
        <dbReference type="ARBA" id="ARBA00004651"/>
    </source>
</evidence>
<dbReference type="EC" id="2.7.13.3" evidence="3"/>
<reference evidence="14" key="2">
    <citation type="journal article" date="2021" name="PeerJ">
        <title>Extensive microbial diversity within the chicken gut microbiome revealed by metagenomics and culture.</title>
        <authorList>
            <person name="Gilroy R."/>
            <person name="Ravi A."/>
            <person name="Getino M."/>
            <person name="Pursley I."/>
            <person name="Horton D.L."/>
            <person name="Alikhan N.F."/>
            <person name="Baker D."/>
            <person name="Gharbi K."/>
            <person name="Hall N."/>
            <person name="Watson M."/>
            <person name="Adriaenssens E.M."/>
            <person name="Foster-Nyarko E."/>
            <person name="Jarju S."/>
            <person name="Secka A."/>
            <person name="Antonio M."/>
            <person name="Oren A."/>
            <person name="Chaudhuri R.R."/>
            <person name="La Ragione R."/>
            <person name="Hildebrand F."/>
            <person name="Pallen M.J."/>
        </authorList>
    </citation>
    <scope>NUCLEOTIDE SEQUENCE</scope>
    <source>
        <strain evidence="14">ChiSjej3B21-11622</strain>
    </source>
</reference>
<evidence type="ECO:0000259" key="13">
    <source>
        <dbReference type="PROSITE" id="PS50109"/>
    </source>
</evidence>
<evidence type="ECO:0000256" key="11">
    <source>
        <dbReference type="ARBA" id="ARBA00023136"/>
    </source>
</evidence>
<dbReference type="PROSITE" id="PS50109">
    <property type="entry name" value="HIS_KIN"/>
    <property type="match status" value="1"/>
</dbReference>
<dbReference type="GO" id="GO:0004721">
    <property type="term" value="F:phosphoprotein phosphatase activity"/>
    <property type="evidence" value="ECO:0007669"/>
    <property type="project" value="TreeGrafter"/>
</dbReference>
<evidence type="ECO:0000256" key="5">
    <source>
        <dbReference type="ARBA" id="ARBA00022553"/>
    </source>
</evidence>
<dbReference type="SMART" id="SM00388">
    <property type="entry name" value="HisKA"/>
    <property type="match status" value="1"/>
</dbReference>
<dbReference type="InterPro" id="IPR004358">
    <property type="entry name" value="Sig_transdc_His_kin-like_C"/>
</dbReference>
<evidence type="ECO:0000256" key="9">
    <source>
        <dbReference type="ARBA" id="ARBA00022989"/>
    </source>
</evidence>
<dbReference type="EMBL" id="DVFT01000013">
    <property type="protein sequence ID" value="HIQ95104.1"/>
    <property type="molecule type" value="Genomic_DNA"/>
</dbReference>
<evidence type="ECO:0000256" key="6">
    <source>
        <dbReference type="ARBA" id="ARBA00022679"/>
    </source>
</evidence>
<reference evidence="14" key="1">
    <citation type="submission" date="2020-10" db="EMBL/GenBank/DDBJ databases">
        <authorList>
            <person name="Gilroy R."/>
        </authorList>
    </citation>
    <scope>NUCLEOTIDE SEQUENCE</scope>
    <source>
        <strain evidence="14">ChiSjej3B21-11622</strain>
    </source>
</reference>
<dbReference type="InterPro" id="IPR003594">
    <property type="entry name" value="HATPase_dom"/>
</dbReference>
<evidence type="ECO:0000256" key="10">
    <source>
        <dbReference type="ARBA" id="ARBA00023012"/>
    </source>
</evidence>
<dbReference type="InterPro" id="IPR036097">
    <property type="entry name" value="HisK_dim/P_sf"/>
</dbReference>
<keyword evidence="8 14" id="KW-0418">Kinase</keyword>
<gene>
    <name evidence="14" type="ORF">IAB26_00935</name>
</gene>
<organism evidence="14 15">
    <name type="scientific">Candidatus Limivivens merdigallinarum</name>
    <dbReference type="NCBI Taxonomy" id="2840859"/>
    <lineage>
        <taxon>Bacteria</taxon>
        <taxon>Bacillati</taxon>
        <taxon>Bacillota</taxon>
        <taxon>Clostridia</taxon>
        <taxon>Lachnospirales</taxon>
        <taxon>Lachnospiraceae</taxon>
        <taxon>Lachnospiraceae incertae sedis</taxon>
        <taxon>Candidatus Limivivens</taxon>
    </lineage>
</organism>
<dbReference type="GO" id="GO:0000155">
    <property type="term" value="F:phosphorelay sensor kinase activity"/>
    <property type="evidence" value="ECO:0007669"/>
    <property type="project" value="InterPro"/>
</dbReference>
<dbReference type="GO" id="GO:0016036">
    <property type="term" value="P:cellular response to phosphate starvation"/>
    <property type="evidence" value="ECO:0007669"/>
    <property type="project" value="TreeGrafter"/>
</dbReference>
<feature type="transmembrane region" description="Helical" evidence="12">
    <location>
        <begin position="37"/>
        <end position="58"/>
    </location>
</feature>
<dbReference type="GO" id="GO:0005886">
    <property type="term" value="C:plasma membrane"/>
    <property type="evidence" value="ECO:0007669"/>
    <property type="project" value="UniProtKB-SubCell"/>
</dbReference>
<dbReference type="InterPro" id="IPR050351">
    <property type="entry name" value="BphY/WalK/GraS-like"/>
</dbReference>
<dbReference type="InterPro" id="IPR003661">
    <property type="entry name" value="HisK_dim/P_dom"/>
</dbReference>